<feature type="domain" description="LIM zinc-binding" evidence="7">
    <location>
        <begin position="108"/>
        <end position="168"/>
    </location>
</feature>
<dbReference type="GO" id="GO:0003723">
    <property type="term" value="F:RNA binding"/>
    <property type="evidence" value="ECO:0007669"/>
    <property type="project" value="InterPro"/>
</dbReference>
<evidence type="ECO:0000256" key="4">
    <source>
        <dbReference type="ARBA" id="ARBA00023038"/>
    </source>
</evidence>
<keyword evidence="4 5" id="KW-0440">LIM domain</keyword>
<dbReference type="Gene3D" id="1.25.40.10">
    <property type="entry name" value="Tetratricopeptide repeat domain"/>
    <property type="match status" value="3"/>
</dbReference>
<protein>
    <recommendedName>
        <fullName evidence="7">LIM zinc-binding domain-containing protein</fullName>
    </recommendedName>
</protein>
<dbReference type="Pfam" id="PF13041">
    <property type="entry name" value="PPR_2"/>
    <property type="match status" value="1"/>
</dbReference>
<dbReference type="PROSITE" id="PS00478">
    <property type="entry name" value="LIM_DOMAIN_1"/>
    <property type="match status" value="1"/>
</dbReference>
<dbReference type="GO" id="GO:0009451">
    <property type="term" value="P:RNA modification"/>
    <property type="evidence" value="ECO:0007669"/>
    <property type="project" value="InterPro"/>
</dbReference>
<dbReference type="FunFam" id="2.10.110.10:FF:000002">
    <property type="entry name" value="LIM domain and actin-binding 1"/>
    <property type="match status" value="2"/>
</dbReference>
<reference evidence="8" key="1">
    <citation type="submission" date="2023-12" db="EMBL/GenBank/DDBJ databases">
        <title>Genome assembly of Anisodus tanguticus.</title>
        <authorList>
            <person name="Wang Y.-J."/>
        </authorList>
    </citation>
    <scope>NUCLEOTIDE SEQUENCE</scope>
    <source>
        <strain evidence="8">KB-2021</strain>
        <tissue evidence="8">Leaf</tissue>
    </source>
</reference>
<dbReference type="EMBL" id="JAVYJV010000016">
    <property type="protein sequence ID" value="KAK4350446.1"/>
    <property type="molecule type" value="Genomic_DNA"/>
</dbReference>
<comment type="caution">
    <text evidence="8">The sequence shown here is derived from an EMBL/GenBank/DDBJ whole genome shotgun (WGS) entry which is preliminary data.</text>
</comment>
<dbReference type="GO" id="GO:0046872">
    <property type="term" value="F:metal ion binding"/>
    <property type="evidence" value="ECO:0007669"/>
    <property type="project" value="UniProtKB-KW"/>
</dbReference>
<gene>
    <name evidence="8" type="ORF">RND71_029759</name>
</gene>
<evidence type="ECO:0000256" key="5">
    <source>
        <dbReference type="PROSITE-ProRule" id="PRU00125"/>
    </source>
</evidence>
<feature type="repeat" description="PPR" evidence="6">
    <location>
        <begin position="289"/>
        <end position="323"/>
    </location>
</feature>
<dbReference type="CDD" id="cd09440">
    <property type="entry name" value="LIM1_SF3"/>
    <property type="match status" value="1"/>
</dbReference>
<dbReference type="FunFam" id="1.25.40.10:FF:000184">
    <property type="entry name" value="Pentatricopeptide repeat-containing protein, chloroplastic"/>
    <property type="match status" value="1"/>
</dbReference>
<dbReference type="SUPFAM" id="SSF57716">
    <property type="entry name" value="Glucocorticoid receptor-like (DNA-binding domain)"/>
    <property type="match status" value="4"/>
</dbReference>
<keyword evidence="9" id="KW-1185">Reference proteome</keyword>
<dbReference type="Proteomes" id="UP001291623">
    <property type="component" value="Unassembled WGS sequence"/>
</dbReference>
<dbReference type="PROSITE" id="PS51375">
    <property type="entry name" value="PPR"/>
    <property type="match status" value="2"/>
</dbReference>
<dbReference type="PROSITE" id="PS50023">
    <property type="entry name" value="LIM_DOMAIN_2"/>
    <property type="match status" value="2"/>
</dbReference>
<dbReference type="Pfam" id="PF00412">
    <property type="entry name" value="LIM"/>
    <property type="match status" value="2"/>
</dbReference>
<evidence type="ECO:0000313" key="9">
    <source>
        <dbReference type="Proteomes" id="UP001291623"/>
    </source>
</evidence>
<evidence type="ECO:0000259" key="7">
    <source>
        <dbReference type="PROSITE" id="PS50023"/>
    </source>
</evidence>
<organism evidence="8 9">
    <name type="scientific">Anisodus tanguticus</name>
    <dbReference type="NCBI Taxonomy" id="243964"/>
    <lineage>
        <taxon>Eukaryota</taxon>
        <taxon>Viridiplantae</taxon>
        <taxon>Streptophyta</taxon>
        <taxon>Embryophyta</taxon>
        <taxon>Tracheophyta</taxon>
        <taxon>Spermatophyta</taxon>
        <taxon>Magnoliopsida</taxon>
        <taxon>eudicotyledons</taxon>
        <taxon>Gunneridae</taxon>
        <taxon>Pentapetalae</taxon>
        <taxon>asterids</taxon>
        <taxon>lamiids</taxon>
        <taxon>Solanales</taxon>
        <taxon>Solanaceae</taxon>
        <taxon>Solanoideae</taxon>
        <taxon>Hyoscyameae</taxon>
        <taxon>Anisodus</taxon>
    </lineage>
</organism>
<dbReference type="NCBIfam" id="TIGR00756">
    <property type="entry name" value="PPR"/>
    <property type="match status" value="2"/>
</dbReference>
<feature type="repeat" description="PPR" evidence="6">
    <location>
        <begin position="424"/>
        <end position="458"/>
    </location>
</feature>
<keyword evidence="2" id="KW-0677">Repeat</keyword>
<dbReference type="InterPro" id="IPR001781">
    <property type="entry name" value="Znf_LIM"/>
</dbReference>
<sequence length="637" mass="72153">MATFGGTTQKCKACEKTVYLVDQLKADSKVYHKACFRCHHCKGTLKLSNYNSYEGVLYCRPHFDQLFKMTGSLNKSFEVGGPRTAKERSLDKAQSNNKVSAFFGGTQDKCVACKKTVYPIEKVAVDGTSYHRPCFKCSHGGCVISPSNYVAHDHKLYCRHHHTQLFKQRGNFSHMEDHEKIKVADFHLMLLIRAYCKLQDSSESFNLFHQLLNLDCPIRVLPDEYTFTFIVTSCARQRLIVQGKTVHGLVVRYGLESNLYVGNSLINMYAVFKITDDAYKVFDRMTERDVFTWTSLICGYANNGEMYQACEIFYKMPVRNDVSWAVIISGFAGNGRYMEVLLYLNEMFCSLEDKVRPNEAVLVCALSACANLGALEQGNWIHAYIKRNGIHESSNISTALIDMYAKCGRIDIARLIFNRISRPDVHNFTSMISGLSYHGLGEHALTVFNRMLDENVNPNEVTIIGVLNACSHSGLVEEGCSIFYNMETLWGLEPQIEHYGCYVDLLGRAGYLEKALDVVRSMHIKPDIVIWRALLSACRIHRNIFLGNNIIDFIKQLNSDGPSGSEVLLSNLYASIGNWEKVSDVRKAMGQRKTQSDIGCSWIEVNGVIHEFRVADKLHPQILEVVDKLNELWIVLS</sequence>
<name>A0AAE1REN8_9SOLA</name>
<dbReference type="CDD" id="cd09441">
    <property type="entry name" value="LIM2_SF3"/>
    <property type="match status" value="1"/>
</dbReference>
<evidence type="ECO:0000313" key="8">
    <source>
        <dbReference type="EMBL" id="KAK4350446.1"/>
    </source>
</evidence>
<dbReference type="AlphaFoldDB" id="A0AAE1REN8"/>
<dbReference type="InterPro" id="IPR011990">
    <property type="entry name" value="TPR-like_helical_dom_sf"/>
</dbReference>
<evidence type="ECO:0000256" key="2">
    <source>
        <dbReference type="ARBA" id="ARBA00022737"/>
    </source>
</evidence>
<accession>A0AAE1REN8</accession>
<dbReference type="PANTHER" id="PTHR47926:SF344">
    <property type="entry name" value="OS07G0636900 PROTEIN"/>
    <property type="match status" value="1"/>
</dbReference>
<evidence type="ECO:0000256" key="3">
    <source>
        <dbReference type="ARBA" id="ARBA00022833"/>
    </source>
</evidence>
<dbReference type="InterPro" id="IPR002885">
    <property type="entry name" value="PPR_rpt"/>
</dbReference>
<proteinExistence type="predicted"/>
<dbReference type="SMART" id="SM00132">
    <property type="entry name" value="LIM"/>
    <property type="match status" value="2"/>
</dbReference>
<dbReference type="InterPro" id="IPR046960">
    <property type="entry name" value="PPR_At4g14850-like_plant"/>
</dbReference>
<dbReference type="InterPro" id="IPR046848">
    <property type="entry name" value="E_motif"/>
</dbReference>
<keyword evidence="1 5" id="KW-0479">Metal-binding</keyword>
<dbReference type="GO" id="GO:0051017">
    <property type="term" value="P:actin filament bundle assembly"/>
    <property type="evidence" value="ECO:0007669"/>
    <property type="project" value="UniProtKB-ARBA"/>
</dbReference>
<keyword evidence="3 5" id="KW-0862">Zinc</keyword>
<evidence type="ECO:0000256" key="6">
    <source>
        <dbReference type="PROSITE-ProRule" id="PRU00708"/>
    </source>
</evidence>
<dbReference type="GO" id="GO:0051015">
    <property type="term" value="F:actin filament binding"/>
    <property type="evidence" value="ECO:0007669"/>
    <property type="project" value="UniProtKB-ARBA"/>
</dbReference>
<dbReference type="Pfam" id="PF01535">
    <property type="entry name" value="PPR"/>
    <property type="match status" value="6"/>
</dbReference>
<dbReference type="PANTHER" id="PTHR47926">
    <property type="entry name" value="PENTATRICOPEPTIDE REPEAT-CONTAINING PROTEIN"/>
    <property type="match status" value="1"/>
</dbReference>
<dbReference type="Gene3D" id="2.10.110.10">
    <property type="entry name" value="Cysteine Rich Protein"/>
    <property type="match status" value="2"/>
</dbReference>
<feature type="domain" description="LIM zinc-binding" evidence="7">
    <location>
        <begin position="9"/>
        <end position="69"/>
    </location>
</feature>
<evidence type="ECO:0000256" key="1">
    <source>
        <dbReference type="ARBA" id="ARBA00022723"/>
    </source>
</evidence>
<dbReference type="Pfam" id="PF20431">
    <property type="entry name" value="E_motif"/>
    <property type="match status" value="1"/>
</dbReference>